<accession>A0AAD0WNI7</accession>
<evidence type="ECO:0000313" key="6">
    <source>
        <dbReference type="Proteomes" id="UP000262029"/>
    </source>
</evidence>
<keyword evidence="3" id="KW-0012">Acyltransferase</keyword>
<sequence length="213" mass="23533">MKILIKNIINACSKVIAFLLHKKFVKFISFLITSLNTQYIVKQLKSCGKNPNIMFPITTNELENISIGDNFSLCARARIETYSKHLDNKYTPEMIFGDNVNIGYDCHIGCVNKVIIGNNVLMASKIFITDHFHGDTSIDSLKLPPNDRKVTSKGSVIIEDNVWIGEGVAIMPNVTIGENSIIGANSVVTKDIPKNSVVAGNPARVIKNIDLEK</sequence>
<keyword evidence="1" id="KW-0808">Transferase</keyword>
<dbReference type="EMBL" id="NXIC01000004">
    <property type="protein sequence ID" value="RXI25707.1"/>
    <property type="molecule type" value="Genomic_DNA"/>
</dbReference>
<dbReference type="Pfam" id="PF00132">
    <property type="entry name" value="Hexapep"/>
    <property type="match status" value="1"/>
</dbReference>
<dbReference type="EMBL" id="CP032099">
    <property type="protein sequence ID" value="AXX84943.1"/>
    <property type="molecule type" value="Genomic_DNA"/>
</dbReference>
<reference evidence="4 6" key="2">
    <citation type="submission" date="2018-08" db="EMBL/GenBank/DDBJ databases">
        <title>Complete genome of the Arcobacter skirrowii type strain LMG 6621.</title>
        <authorList>
            <person name="Miller W.G."/>
            <person name="Yee E."/>
            <person name="Bono J.L."/>
        </authorList>
    </citation>
    <scope>NUCLEOTIDE SEQUENCE [LARGE SCALE GENOMIC DNA]</scope>
    <source>
        <strain evidence="4 6">CCUG 10374</strain>
    </source>
</reference>
<evidence type="ECO:0000256" key="1">
    <source>
        <dbReference type="ARBA" id="ARBA00022679"/>
    </source>
</evidence>
<evidence type="ECO:0000313" key="5">
    <source>
        <dbReference type="EMBL" id="RXI25707.1"/>
    </source>
</evidence>
<evidence type="ECO:0000313" key="4">
    <source>
        <dbReference type="EMBL" id="AXX84943.1"/>
    </source>
</evidence>
<dbReference type="PROSITE" id="PS00101">
    <property type="entry name" value="HEXAPEP_TRANSFERASES"/>
    <property type="match status" value="1"/>
</dbReference>
<keyword evidence="2" id="KW-0677">Repeat</keyword>
<dbReference type="InterPro" id="IPR018357">
    <property type="entry name" value="Hexapep_transf_CS"/>
</dbReference>
<dbReference type="Proteomes" id="UP000290580">
    <property type="component" value="Unassembled WGS sequence"/>
</dbReference>
<dbReference type="AlphaFoldDB" id="A0AAD0WNI7"/>
<dbReference type="CDD" id="cd04647">
    <property type="entry name" value="LbH_MAT_like"/>
    <property type="match status" value="1"/>
</dbReference>
<dbReference type="InterPro" id="IPR011004">
    <property type="entry name" value="Trimer_LpxA-like_sf"/>
</dbReference>
<evidence type="ECO:0000256" key="2">
    <source>
        <dbReference type="ARBA" id="ARBA00022737"/>
    </source>
</evidence>
<dbReference type="InterPro" id="IPR051159">
    <property type="entry name" value="Hexapeptide_acetyltransf"/>
</dbReference>
<dbReference type="GO" id="GO:0016746">
    <property type="term" value="F:acyltransferase activity"/>
    <property type="evidence" value="ECO:0007669"/>
    <property type="project" value="UniProtKB-KW"/>
</dbReference>
<dbReference type="Gene3D" id="2.160.10.10">
    <property type="entry name" value="Hexapeptide repeat proteins"/>
    <property type="match status" value="1"/>
</dbReference>
<dbReference type="SUPFAM" id="SSF51161">
    <property type="entry name" value="Trimeric LpxA-like enzymes"/>
    <property type="match status" value="1"/>
</dbReference>
<dbReference type="Proteomes" id="UP000262029">
    <property type="component" value="Chromosome"/>
</dbReference>
<dbReference type="InterPro" id="IPR001451">
    <property type="entry name" value="Hexapep"/>
</dbReference>
<gene>
    <name evidence="4" type="ORF">ASKIR_1136</name>
    <name evidence="5" type="ORF">CP959_07975</name>
</gene>
<reference evidence="5 7" key="1">
    <citation type="submission" date="2017-09" db="EMBL/GenBank/DDBJ databases">
        <title>Genomics of the genus Arcobacter.</title>
        <authorList>
            <person name="Perez-Cataluna A."/>
            <person name="Figueras M.J."/>
            <person name="Salas-Masso N."/>
        </authorList>
    </citation>
    <scope>NUCLEOTIDE SEQUENCE [LARGE SCALE GENOMIC DNA]</scope>
    <source>
        <strain evidence="5 7">LMG 6621</strain>
    </source>
</reference>
<organism evidence="4 6">
    <name type="scientific">Aliarcobacter skirrowii CCUG 10374</name>
    <dbReference type="NCBI Taxonomy" id="1032239"/>
    <lineage>
        <taxon>Bacteria</taxon>
        <taxon>Pseudomonadati</taxon>
        <taxon>Campylobacterota</taxon>
        <taxon>Epsilonproteobacteria</taxon>
        <taxon>Campylobacterales</taxon>
        <taxon>Arcobacteraceae</taxon>
        <taxon>Aliarcobacter</taxon>
    </lineage>
</organism>
<name>A0AAD0WNI7_9BACT</name>
<dbReference type="RefSeq" id="WP_272865746.1">
    <property type="nucleotide sequence ID" value="NZ_CP032099.1"/>
</dbReference>
<dbReference type="PANTHER" id="PTHR23416">
    <property type="entry name" value="SIALIC ACID SYNTHASE-RELATED"/>
    <property type="match status" value="1"/>
</dbReference>
<dbReference type="PANTHER" id="PTHR23416:SF78">
    <property type="entry name" value="LIPOPOLYSACCHARIDE BIOSYNTHESIS O-ACETYL TRANSFERASE WBBJ-RELATED"/>
    <property type="match status" value="1"/>
</dbReference>
<keyword evidence="7" id="KW-1185">Reference proteome</keyword>
<protein>
    <submittedName>
        <fullName evidence="4 5">Acetyltransferase</fullName>
    </submittedName>
</protein>
<evidence type="ECO:0000256" key="3">
    <source>
        <dbReference type="ARBA" id="ARBA00023315"/>
    </source>
</evidence>
<dbReference type="GeneID" id="79412012"/>
<evidence type="ECO:0000313" key="7">
    <source>
        <dbReference type="Proteomes" id="UP000290580"/>
    </source>
</evidence>
<proteinExistence type="predicted"/>